<proteinExistence type="predicted"/>
<dbReference type="InterPro" id="IPR037143">
    <property type="entry name" value="4-PPantetheinyl_Trfase_dom_sf"/>
</dbReference>
<dbReference type="OrthoDB" id="6905243at2"/>
<keyword evidence="2" id="KW-1185">Reference proteome</keyword>
<comment type="caution">
    <text evidence="1">The sequence shown here is derived from an EMBL/GenBank/DDBJ whole genome shotgun (WGS) entry which is preliminary data.</text>
</comment>
<protein>
    <submittedName>
        <fullName evidence="1">4-phosphopantetheinyl transferase</fullName>
    </submittedName>
</protein>
<dbReference type="Gene3D" id="3.90.470.20">
    <property type="entry name" value="4'-phosphopantetheinyl transferase domain"/>
    <property type="match status" value="1"/>
</dbReference>
<sequence length="204" mass="22547">MTAYLDLLLIQAPAGSNGACLSRLGRESLSRLAARRKFNCSIDGWSPRGSGPPRHPGLPAPWQTCLSHSQDMVIAGLANIPVGVDLEGTQARHLTRLPGLVDQLPHPQVRWAIHGSANPLLAFYRTWTLYEALYKHASLAGHSPKNLFATRLYSTDAISRHHAWTWQTPLWTVTIVAQQRTMVIRSLPHLELSQSLAADRLAMP</sequence>
<dbReference type="SUPFAM" id="SSF56214">
    <property type="entry name" value="4'-phosphopantetheinyl transferase"/>
    <property type="match status" value="1"/>
</dbReference>
<dbReference type="GO" id="GO:0008897">
    <property type="term" value="F:holo-[acyl-carrier-protein] synthase activity"/>
    <property type="evidence" value="ECO:0007669"/>
    <property type="project" value="InterPro"/>
</dbReference>
<dbReference type="AlphaFoldDB" id="A0A2A2F076"/>
<organism evidence="1 2">
    <name type="scientific">Halomonas salipaludis</name>
    <dbReference type="NCBI Taxonomy" id="2032625"/>
    <lineage>
        <taxon>Bacteria</taxon>
        <taxon>Pseudomonadati</taxon>
        <taxon>Pseudomonadota</taxon>
        <taxon>Gammaproteobacteria</taxon>
        <taxon>Oceanospirillales</taxon>
        <taxon>Halomonadaceae</taxon>
        <taxon>Halomonas</taxon>
    </lineage>
</organism>
<keyword evidence="1" id="KW-0808">Transferase</keyword>
<dbReference type="EMBL" id="NSKB01000002">
    <property type="protein sequence ID" value="PAU78124.1"/>
    <property type="molecule type" value="Genomic_DNA"/>
</dbReference>
<dbReference type="GO" id="GO:0000287">
    <property type="term" value="F:magnesium ion binding"/>
    <property type="evidence" value="ECO:0007669"/>
    <property type="project" value="InterPro"/>
</dbReference>
<dbReference type="Proteomes" id="UP000217771">
    <property type="component" value="Unassembled WGS sequence"/>
</dbReference>
<evidence type="ECO:0000313" key="1">
    <source>
        <dbReference type="EMBL" id="PAU78124.1"/>
    </source>
</evidence>
<gene>
    <name evidence="1" type="ORF">CK498_05185</name>
</gene>
<accession>A0A2A2F076</accession>
<evidence type="ECO:0000313" key="2">
    <source>
        <dbReference type="Proteomes" id="UP000217771"/>
    </source>
</evidence>
<name>A0A2A2F076_9GAMM</name>
<reference evidence="1 2" key="1">
    <citation type="submission" date="2017-08" db="EMBL/GenBank/DDBJ databases">
        <title>Halomonas alkalisoli sp. nov., isolated from saline alkaline soil.</title>
        <authorList>
            <person name="Wang D."/>
            <person name="Zhang G."/>
        </authorList>
    </citation>
    <scope>NUCLEOTIDE SEQUENCE [LARGE SCALE GENOMIC DNA]</scope>
    <source>
        <strain evidence="1 2">WRN001</strain>
    </source>
</reference>